<dbReference type="SUPFAM" id="SSF55073">
    <property type="entry name" value="Nucleotide cyclase"/>
    <property type="match status" value="1"/>
</dbReference>
<feature type="domain" description="EAL" evidence="1">
    <location>
        <begin position="454"/>
        <end position="709"/>
    </location>
</feature>
<dbReference type="Gene3D" id="3.20.20.450">
    <property type="entry name" value="EAL domain"/>
    <property type="match status" value="1"/>
</dbReference>
<dbReference type="InterPro" id="IPR001633">
    <property type="entry name" value="EAL_dom"/>
</dbReference>
<dbReference type="SMART" id="SM00267">
    <property type="entry name" value="GGDEF"/>
    <property type="match status" value="1"/>
</dbReference>
<dbReference type="CDD" id="cd01949">
    <property type="entry name" value="GGDEF"/>
    <property type="match status" value="1"/>
</dbReference>
<dbReference type="Pfam" id="PF00990">
    <property type="entry name" value="GGDEF"/>
    <property type="match status" value="1"/>
</dbReference>
<dbReference type="InterPro" id="IPR052155">
    <property type="entry name" value="Biofilm_reg_signaling"/>
</dbReference>
<dbReference type="NCBIfam" id="TIGR00254">
    <property type="entry name" value="GGDEF"/>
    <property type="match status" value="1"/>
</dbReference>
<dbReference type="InterPro" id="IPR029032">
    <property type="entry name" value="AhpD-like"/>
</dbReference>
<keyword evidence="4" id="KW-1185">Reference proteome</keyword>
<dbReference type="InterPro" id="IPR043128">
    <property type="entry name" value="Rev_trsase/Diguanyl_cyclase"/>
</dbReference>
<name>A0A8J7I519_9NOST</name>
<dbReference type="FunFam" id="3.20.20.450:FF:000001">
    <property type="entry name" value="Cyclic di-GMP phosphodiesterase yahA"/>
    <property type="match status" value="1"/>
</dbReference>
<dbReference type="Proteomes" id="UP000662314">
    <property type="component" value="Unassembled WGS sequence"/>
</dbReference>
<dbReference type="InterPro" id="IPR000160">
    <property type="entry name" value="GGDEF_dom"/>
</dbReference>
<organism evidence="3 4">
    <name type="scientific">Dendronalium phyllosphericum CENA369</name>
    <dbReference type="NCBI Taxonomy" id="1725256"/>
    <lineage>
        <taxon>Bacteria</taxon>
        <taxon>Bacillati</taxon>
        <taxon>Cyanobacteriota</taxon>
        <taxon>Cyanophyceae</taxon>
        <taxon>Nostocales</taxon>
        <taxon>Nostocaceae</taxon>
        <taxon>Dendronalium</taxon>
        <taxon>Dendronalium phyllosphericum</taxon>
    </lineage>
</organism>
<dbReference type="SUPFAM" id="SSF141868">
    <property type="entry name" value="EAL domain-like"/>
    <property type="match status" value="1"/>
</dbReference>
<dbReference type="CDD" id="cd01948">
    <property type="entry name" value="EAL"/>
    <property type="match status" value="1"/>
</dbReference>
<dbReference type="Pfam" id="PF00563">
    <property type="entry name" value="EAL"/>
    <property type="match status" value="1"/>
</dbReference>
<dbReference type="InterPro" id="IPR029787">
    <property type="entry name" value="Nucleotide_cyclase"/>
</dbReference>
<dbReference type="SUPFAM" id="SSF69118">
    <property type="entry name" value="AhpD-like"/>
    <property type="match status" value="1"/>
</dbReference>
<proteinExistence type="predicted"/>
<evidence type="ECO:0000259" key="1">
    <source>
        <dbReference type="PROSITE" id="PS50883"/>
    </source>
</evidence>
<dbReference type="FunFam" id="3.30.70.270:FF:000001">
    <property type="entry name" value="Diguanylate cyclase domain protein"/>
    <property type="match status" value="1"/>
</dbReference>
<dbReference type="PROSITE" id="PS50883">
    <property type="entry name" value="EAL"/>
    <property type="match status" value="1"/>
</dbReference>
<dbReference type="Gene3D" id="1.20.1290.10">
    <property type="entry name" value="AhpD-like"/>
    <property type="match status" value="1"/>
</dbReference>
<sequence length="724" mass="82788">MRTSKEIEAEIREKFGFVPPFFQPAEQNAQVLENLWQQTLSAYINNPISALLKEKLSAYLSRYCTVPYCMICHSCTLRTLGLKTQEVLELLESPPPTEKEVATHLYMLGRSDSEQIVLSDLSSVIEKSLLFCSIFIFLEREQAEYCRSELRRLLGPVNYQHLVTLLAYIKTCHLWMEAHPEVNYEADNRVIEQLSNLLEEAPSLTDFFCNYIDKVRHEQQIWAEQAIQLAQYQRNQQTITKAGDDLEKLVEEPTVELSLSSLLLKQEIGDRLRAEAQLLHIAYHDALTDLPNRTLFIKRLGQTVERAKRRKHLFAVLFLDLDRFKVVNDSLGHTSGDRLLIAIAHRLQTCLQSEDTLARLGGDEFAILLEEIQNINDAIYIAEQLQQELTIPFYLNRHEVFTTVSIGIALSTTDYDQPENFLCNAEIAMYRAKALGKARYKIFDKVMYSETTKLLQLEIDLRRAIERQEFLIHYQPIVCLKTNKIIGFEALVRWQHPKQGLVFPTDFIPVAEEAGLIVPIGDWVLKEACRQLHEWQQLFLENRLTISVNLSSKHLSQSHLNEQISQILQENNLDPRRLKLEITESALLENTQSVTAMLVQLRELGIELHLDDFGTGYSSLSYLHCFPISGLKIDRSFVNRMDINGENAEIVSTIITLAYNLGVDVTAEGIETVEQLERLKVLQCKYGQGNFFSKPLQASAAGDLIAKQVNLASSSKCLSRGKKL</sequence>
<dbReference type="RefSeq" id="WP_214430904.1">
    <property type="nucleotide sequence ID" value="NZ_CAWPUQ010000306.1"/>
</dbReference>
<dbReference type="SMART" id="SM00052">
    <property type="entry name" value="EAL"/>
    <property type="match status" value="1"/>
</dbReference>
<gene>
    <name evidence="3" type="ORF">I8752_03295</name>
</gene>
<dbReference type="Gene3D" id="3.30.70.270">
    <property type="match status" value="1"/>
</dbReference>
<feature type="domain" description="GGDEF" evidence="2">
    <location>
        <begin position="312"/>
        <end position="445"/>
    </location>
</feature>
<accession>A0A8J7I519</accession>
<dbReference type="AlphaFoldDB" id="A0A8J7I519"/>
<evidence type="ECO:0000259" key="2">
    <source>
        <dbReference type="PROSITE" id="PS50887"/>
    </source>
</evidence>
<evidence type="ECO:0000313" key="4">
    <source>
        <dbReference type="Proteomes" id="UP000662314"/>
    </source>
</evidence>
<dbReference type="PANTHER" id="PTHR44757:SF2">
    <property type="entry name" value="BIOFILM ARCHITECTURE MAINTENANCE PROTEIN MBAA"/>
    <property type="match status" value="1"/>
</dbReference>
<comment type="caution">
    <text evidence="3">The sequence shown here is derived from an EMBL/GenBank/DDBJ whole genome shotgun (WGS) entry which is preliminary data.</text>
</comment>
<dbReference type="EMBL" id="JAECZA010000007">
    <property type="protein sequence ID" value="MBH8572072.1"/>
    <property type="molecule type" value="Genomic_DNA"/>
</dbReference>
<dbReference type="PROSITE" id="PS50887">
    <property type="entry name" value="GGDEF"/>
    <property type="match status" value="1"/>
</dbReference>
<evidence type="ECO:0000313" key="3">
    <source>
        <dbReference type="EMBL" id="MBH8572072.1"/>
    </source>
</evidence>
<reference evidence="3 4" key="1">
    <citation type="journal article" date="2021" name="Int. J. Syst. Evol. Microbiol.">
        <title>Amazonocrinis nigriterrae gen. nov., sp. nov., Atlanticothrix silvestris gen. nov., sp. nov. and Dendronalium phyllosphericum gen. nov., sp. nov., nostocacean cyanobacteria from Brazilian environments.</title>
        <authorList>
            <person name="Alvarenga D.O."/>
            <person name="Andreote A.P.D."/>
            <person name="Branco L.H.Z."/>
            <person name="Delbaje E."/>
            <person name="Cruz R.B."/>
            <person name="Varani A.M."/>
            <person name="Fiore M.F."/>
        </authorList>
    </citation>
    <scope>NUCLEOTIDE SEQUENCE [LARGE SCALE GENOMIC DNA]</scope>
    <source>
        <strain evidence="3 4">CENA369</strain>
    </source>
</reference>
<dbReference type="InterPro" id="IPR035919">
    <property type="entry name" value="EAL_sf"/>
</dbReference>
<dbReference type="PANTHER" id="PTHR44757">
    <property type="entry name" value="DIGUANYLATE CYCLASE DGCP"/>
    <property type="match status" value="1"/>
</dbReference>
<protein>
    <submittedName>
        <fullName evidence="3">EAL domain-containing protein</fullName>
    </submittedName>
</protein>